<dbReference type="AlphaFoldDB" id="A0A0F8XXW9"/>
<comment type="caution">
    <text evidence="1">The sequence shown here is derived from an EMBL/GenBank/DDBJ whole genome shotgun (WGS) entry which is preliminary data.</text>
</comment>
<proteinExistence type="predicted"/>
<sequence>MQDQDIESKNTFRRLLLAKQLYLHGLEHSYIKGSLNKMISIHNFHNAIEITLRAIFLQYEIRAEKQLNIEFEVMLNEIDNFDSFKKSGKRLPYRQELRNLNQLRNMVQHHAVEPETSTMEDWRVFTKRFLIESFKDYFDKSFDNISSLDLIADDNLRKLLEISGKYLENKDIVQCAINAKVAFEYAIQKILNEVPHKNKNYHRLSDFNINQSKEINAKIYESIKETKHFLVMLSIGIELSEYKKIEKLTPKVNLSNNGYPHLTQRNKIDSLEDATWIYHFTTNCITHWQLLDLEPALPAWTVKGFNKYIDE</sequence>
<evidence type="ECO:0000313" key="1">
    <source>
        <dbReference type="EMBL" id="KKK66130.1"/>
    </source>
</evidence>
<reference evidence="1" key="1">
    <citation type="journal article" date="2015" name="Nature">
        <title>Complex archaea that bridge the gap between prokaryotes and eukaryotes.</title>
        <authorList>
            <person name="Spang A."/>
            <person name="Saw J.H."/>
            <person name="Jorgensen S.L."/>
            <person name="Zaremba-Niedzwiedzka K."/>
            <person name="Martijn J."/>
            <person name="Lind A.E."/>
            <person name="van Eijk R."/>
            <person name="Schleper C."/>
            <person name="Guy L."/>
            <person name="Ettema T.J."/>
        </authorList>
    </citation>
    <scope>NUCLEOTIDE SEQUENCE</scope>
</reference>
<protein>
    <submittedName>
        <fullName evidence="1">Uncharacterized protein</fullName>
    </submittedName>
</protein>
<dbReference type="EMBL" id="LAZR01060227">
    <property type="protein sequence ID" value="KKK66130.1"/>
    <property type="molecule type" value="Genomic_DNA"/>
</dbReference>
<name>A0A0F8XXW9_9ZZZZ</name>
<gene>
    <name evidence="1" type="ORF">LCGC14_2967190</name>
</gene>
<feature type="non-terminal residue" evidence="1">
    <location>
        <position position="311"/>
    </location>
</feature>
<accession>A0A0F8XXW9</accession>
<organism evidence="1">
    <name type="scientific">marine sediment metagenome</name>
    <dbReference type="NCBI Taxonomy" id="412755"/>
    <lineage>
        <taxon>unclassified sequences</taxon>
        <taxon>metagenomes</taxon>
        <taxon>ecological metagenomes</taxon>
    </lineage>
</organism>